<protein>
    <submittedName>
        <fullName evidence="1">Uncharacterized protein</fullName>
    </submittedName>
</protein>
<keyword evidence="2" id="KW-1185">Reference proteome</keyword>
<sequence>MNGGQEETVTFTCPNSRLYKQSNPQAQLLMCSAYFSIEIRLQEVVSRATVTQTQSGSGVFHKSRNHLECLPQEWDDFSCLLMWMWLQQQERQYYIKAQAQDENIMDSSIARSRTTTLNIPRKDSLPSGTHKTQSEVTLFDALFGESIWLLTVHEERQFCSASYGNQVCLAAPGLIWQPADKAVLQISGQALMDYNDIISFSVLVTKLKSLGSWGRIHPEWIGSLVLNVEGISGLALEFFPSSSHTHAQEWLFWHMAPLQASAVAILEKASTIKDWTRDDGLKLKEGGFGLDIRKKLFTVRVLENESPVFCFLDVQKPDNENISTWSIKRVADMQGWIALLKPLVPFLSDPRCEENHRITEYAELEWTHKDHRVQLLALLSTIPKNPTLC</sequence>
<dbReference type="EMBL" id="QRBI01000099">
    <property type="protein sequence ID" value="RMC17106.1"/>
    <property type="molecule type" value="Genomic_DNA"/>
</dbReference>
<evidence type="ECO:0000313" key="2">
    <source>
        <dbReference type="Proteomes" id="UP000269221"/>
    </source>
</evidence>
<dbReference type="AlphaFoldDB" id="A0A3M0KWB8"/>
<reference evidence="1 2" key="1">
    <citation type="submission" date="2018-07" db="EMBL/GenBank/DDBJ databases">
        <title>A high quality draft genome assembly of the barn swallow (H. rustica rustica).</title>
        <authorList>
            <person name="Formenti G."/>
            <person name="Chiara M."/>
            <person name="Poveda L."/>
            <person name="Francoijs K.-J."/>
            <person name="Bonisoli-Alquati A."/>
            <person name="Canova L."/>
            <person name="Gianfranceschi L."/>
            <person name="Horner D.S."/>
            <person name="Saino N."/>
        </authorList>
    </citation>
    <scope>NUCLEOTIDE SEQUENCE [LARGE SCALE GENOMIC DNA]</scope>
    <source>
        <strain evidence="1">Chelidonia</strain>
        <tissue evidence="1">Blood</tissue>
    </source>
</reference>
<dbReference type="Proteomes" id="UP000269221">
    <property type="component" value="Unassembled WGS sequence"/>
</dbReference>
<gene>
    <name evidence="1" type="ORF">DUI87_05683</name>
</gene>
<name>A0A3M0KWB8_HIRRU</name>
<proteinExistence type="predicted"/>
<organism evidence="1 2">
    <name type="scientific">Hirundo rustica rustica</name>
    <dbReference type="NCBI Taxonomy" id="333673"/>
    <lineage>
        <taxon>Eukaryota</taxon>
        <taxon>Metazoa</taxon>
        <taxon>Chordata</taxon>
        <taxon>Craniata</taxon>
        <taxon>Vertebrata</taxon>
        <taxon>Euteleostomi</taxon>
        <taxon>Archelosauria</taxon>
        <taxon>Archosauria</taxon>
        <taxon>Dinosauria</taxon>
        <taxon>Saurischia</taxon>
        <taxon>Theropoda</taxon>
        <taxon>Coelurosauria</taxon>
        <taxon>Aves</taxon>
        <taxon>Neognathae</taxon>
        <taxon>Neoaves</taxon>
        <taxon>Telluraves</taxon>
        <taxon>Australaves</taxon>
        <taxon>Passeriformes</taxon>
        <taxon>Sylvioidea</taxon>
        <taxon>Hirundinidae</taxon>
        <taxon>Hirundo</taxon>
    </lineage>
</organism>
<accession>A0A3M0KWB8</accession>
<comment type="caution">
    <text evidence="1">The sequence shown here is derived from an EMBL/GenBank/DDBJ whole genome shotgun (WGS) entry which is preliminary data.</text>
</comment>
<evidence type="ECO:0000313" key="1">
    <source>
        <dbReference type="EMBL" id="RMC17106.1"/>
    </source>
</evidence>